<evidence type="ECO:0000313" key="2">
    <source>
        <dbReference type="EMBL" id="CAI9154950.1"/>
    </source>
</evidence>
<feature type="region of interest" description="Disordered" evidence="1">
    <location>
        <begin position="107"/>
        <end position="174"/>
    </location>
</feature>
<sequence>MWSQGGRGRCRARGGVCALLLSRVRGGGRGGGEERESERERKRDMLSRPMSAEIAWGRGQVTARRAAVGRGRARLVAPPTPVSGCREGGAPAAAAAALQVKGGQVPGVRAGRGHSGRCPSGKPRSQNFGSPAWPGRRGKPSQGAPLQGHQASAGTVPGFAGPSPPSSLGSGAPCPARSRICRVTTRKSGLGAQPLTFFLAQRAERVLRARPLPRWDSGCSAPVPGPALRGVQFVTFRRPVVHLLASPGEERGSSVGNSS</sequence>
<keyword evidence="3" id="KW-1185">Reference proteome</keyword>
<feature type="compositionally biased region" description="Basic and acidic residues" evidence="1">
    <location>
        <begin position="31"/>
        <end position="46"/>
    </location>
</feature>
<accession>A0ABN8Y044</accession>
<evidence type="ECO:0000256" key="1">
    <source>
        <dbReference type="SAM" id="MobiDB-lite"/>
    </source>
</evidence>
<dbReference type="Proteomes" id="UP001176941">
    <property type="component" value="Chromosome 12"/>
</dbReference>
<feature type="compositionally biased region" description="Low complexity" evidence="1">
    <location>
        <begin position="157"/>
        <end position="174"/>
    </location>
</feature>
<evidence type="ECO:0000313" key="3">
    <source>
        <dbReference type="Proteomes" id="UP001176941"/>
    </source>
</evidence>
<protein>
    <submittedName>
        <fullName evidence="2">Uncharacterized protein</fullName>
    </submittedName>
</protein>
<reference evidence="2" key="1">
    <citation type="submission" date="2023-04" db="EMBL/GenBank/DDBJ databases">
        <authorList>
            <consortium name="ELIXIR-Norway"/>
        </authorList>
    </citation>
    <scope>NUCLEOTIDE SEQUENCE [LARGE SCALE GENOMIC DNA]</scope>
</reference>
<feature type="region of interest" description="Disordered" evidence="1">
    <location>
        <begin position="25"/>
        <end position="47"/>
    </location>
</feature>
<name>A0ABN8Y044_RANTA</name>
<gene>
    <name evidence="2" type="ORF">MRATA1EN1_LOCUS3912</name>
</gene>
<organism evidence="2 3">
    <name type="scientific">Rangifer tarandus platyrhynchus</name>
    <name type="common">Svalbard reindeer</name>
    <dbReference type="NCBI Taxonomy" id="3082113"/>
    <lineage>
        <taxon>Eukaryota</taxon>
        <taxon>Metazoa</taxon>
        <taxon>Chordata</taxon>
        <taxon>Craniata</taxon>
        <taxon>Vertebrata</taxon>
        <taxon>Euteleostomi</taxon>
        <taxon>Mammalia</taxon>
        <taxon>Eutheria</taxon>
        <taxon>Laurasiatheria</taxon>
        <taxon>Artiodactyla</taxon>
        <taxon>Ruminantia</taxon>
        <taxon>Pecora</taxon>
        <taxon>Cervidae</taxon>
        <taxon>Odocoileinae</taxon>
        <taxon>Rangifer</taxon>
    </lineage>
</organism>
<dbReference type="EMBL" id="OX459948">
    <property type="protein sequence ID" value="CAI9154950.1"/>
    <property type="molecule type" value="Genomic_DNA"/>
</dbReference>
<proteinExistence type="predicted"/>